<proteinExistence type="predicted"/>
<feature type="compositionally biased region" description="Polar residues" evidence="1">
    <location>
        <begin position="231"/>
        <end position="241"/>
    </location>
</feature>
<dbReference type="EMBL" id="CAWUHB010000034">
    <property type="protein sequence ID" value="CAK7225783.1"/>
    <property type="molecule type" value="Genomic_DNA"/>
</dbReference>
<feature type="region of interest" description="Disordered" evidence="1">
    <location>
        <begin position="575"/>
        <end position="596"/>
    </location>
</feature>
<keyword evidence="3" id="KW-1185">Reference proteome</keyword>
<feature type="compositionally biased region" description="Low complexity" evidence="1">
    <location>
        <begin position="340"/>
        <end position="356"/>
    </location>
</feature>
<feature type="region of interest" description="Disordered" evidence="1">
    <location>
        <begin position="1"/>
        <end position="34"/>
    </location>
</feature>
<protein>
    <submittedName>
        <fullName evidence="2">Uncharacterized protein</fullName>
    </submittedName>
</protein>
<feature type="compositionally biased region" description="Low complexity" evidence="1">
    <location>
        <begin position="320"/>
        <end position="329"/>
    </location>
</feature>
<feature type="compositionally biased region" description="Low complexity" evidence="1">
    <location>
        <begin position="365"/>
        <end position="375"/>
    </location>
</feature>
<feature type="compositionally biased region" description="Low complexity" evidence="1">
    <location>
        <begin position="443"/>
        <end position="470"/>
    </location>
</feature>
<evidence type="ECO:0000313" key="3">
    <source>
        <dbReference type="Proteomes" id="UP001642405"/>
    </source>
</evidence>
<sequence length="596" mass="61671">MPASSPPQYEFHVPGAYHFDNPPQPSSGASFPPLGAGVFLPPSDSTYLVNGDRDLTRSIGSLYSDIPGGGFSYENGGAAKRKRAVQDSRETTPLATTEWDGDGAGRGAYTLAGQIDVAGSAAGMDESVYSDVAYRRALGPDRSGAVGRRGEGEDEDGDAVERWNVLHALGNVVGKVWEFCTTSAFRGFHAGGGAGYDWETGKPTEGVDAVVAGTASAGEAEEDPKQGQDEPIQQPQATPQRNPFVERDTTPTPQARNGKRRQVSANGDELGRNWVIVDAKQKRAQQLPRGTTSTSTSISTATPRQRNAPFLGGGGRASMAATPTRNTTRTPDRRATSSYTRGGAPATATPGTAARRINTPISRMGGAATPTALGGRRTGGGASAASAASTARLSHAGGSQGLASREPASFASPRSSTPTGGGSSRIPMPLSGVDANPFARTKPAGSPRPGSRAGSRAGSVSLGLSGRSSSMAVGRPNSPAAVPGHGPSHGHGHRQSYSGRVGMSPVPKKALALRDDNDGAANGIAVTESPRLNDEAKRLAAQNFAAEQESDAKMEAFNMRLQEMIRQGQQALGTTFEVDVDDDDGGRGGDDYWADD</sequence>
<accession>A0ABP0C1T2</accession>
<comment type="caution">
    <text evidence="2">The sequence shown here is derived from an EMBL/GenBank/DDBJ whole genome shotgun (WGS) entry which is preliminary data.</text>
</comment>
<dbReference type="Proteomes" id="UP001642405">
    <property type="component" value="Unassembled WGS sequence"/>
</dbReference>
<feature type="compositionally biased region" description="Low complexity" evidence="1">
    <location>
        <begin position="383"/>
        <end position="394"/>
    </location>
</feature>
<feature type="region of interest" description="Disordered" evidence="1">
    <location>
        <begin position="215"/>
        <end position="504"/>
    </location>
</feature>
<gene>
    <name evidence="2" type="ORF">SCUCBS95973_005980</name>
</gene>
<evidence type="ECO:0000313" key="2">
    <source>
        <dbReference type="EMBL" id="CAK7225783.1"/>
    </source>
</evidence>
<organism evidence="2 3">
    <name type="scientific">Sporothrix curviconia</name>
    <dbReference type="NCBI Taxonomy" id="1260050"/>
    <lineage>
        <taxon>Eukaryota</taxon>
        <taxon>Fungi</taxon>
        <taxon>Dikarya</taxon>
        <taxon>Ascomycota</taxon>
        <taxon>Pezizomycotina</taxon>
        <taxon>Sordariomycetes</taxon>
        <taxon>Sordariomycetidae</taxon>
        <taxon>Ophiostomatales</taxon>
        <taxon>Ophiostomataceae</taxon>
        <taxon>Sporothrix</taxon>
    </lineage>
</organism>
<evidence type="ECO:0000256" key="1">
    <source>
        <dbReference type="SAM" id="MobiDB-lite"/>
    </source>
</evidence>
<reference evidence="2 3" key="1">
    <citation type="submission" date="2024-01" db="EMBL/GenBank/DDBJ databases">
        <authorList>
            <person name="Allen C."/>
            <person name="Tagirdzhanova G."/>
        </authorList>
    </citation>
    <scope>NUCLEOTIDE SEQUENCE [LARGE SCALE GENOMIC DNA]</scope>
</reference>
<name>A0ABP0C1T2_9PEZI</name>
<feature type="compositionally biased region" description="Low complexity" evidence="1">
    <location>
        <begin position="291"/>
        <end position="302"/>
    </location>
</feature>